<proteinExistence type="predicted"/>
<name>A0A6V7BPN8_9XANT</name>
<dbReference type="EMBL" id="LR828261">
    <property type="protein sequence ID" value="CAD0304216.1"/>
    <property type="molecule type" value="Genomic_DNA"/>
</dbReference>
<protein>
    <submittedName>
        <fullName evidence="1">Uncharacterized protein</fullName>
    </submittedName>
</protein>
<evidence type="ECO:0000313" key="1">
    <source>
        <dbReference type="EMBL" id="CAD0304213.1"/>
    </source>
</evidence>
<organism evidence="1">
    <name type="scientific">Xanthomonas hortorum pv. pelargonii</name>
    <dbReference type="NCBI Taxonomy" id="453602"/>
    <lineage>
        <taxon>Bacteria</taxon>
        <taxon>Pseudomonadati</taxon>
        <taxon>Pseudomonadota</taxon>
        <taxon>Gammaproteobacteria</taxon>
        <taxon>Lysobacterales</taxon>
        <taxon>Lysobacteraceae</taxon>
        <taxon>Xanthomonas</taxon>
    </lineage>
</organism>
<dbReference type="EMBL" id="LR828261">
    <property type="protein sequence ID" value="CAD0304213.1"/>
    <property type="molecule type" value="Genomic_DNA"/>
</dbReference>
<gene>
    <name evidence="1" type="ORF">CFBP2533_05260</name>
</gene>
<accession>A0A6V7BPN8</accession>
<dbReference type="AlphaFoldDB" id="A0A6V7BPN8"/>
<reference evidence="1" key="1">
    <citation type="submission" date="2020-07" db="EMBL/GenBank/DDBJ databases">
        <authorList>
            <person name="Pothier F. J."/>
        </authorList>
    </citation>
    <scope>NUCLEOTIDE SEQUENCE</scope>
    <source>
        <strain evidence="1">CFBP 2533</strain>
    </source>
</reference>
<sequence length="135" mass="14482">MRTVFPPQGERCHATSRIETRSSAGCNGANGTARVVRAACAAPTTPGLGDRRMSYPIPKRRVVLDGADLTECRGGEADQLDLRIHYHDGKMALSKRTVLLAVALGWKATGLIDEGTFIVDEVEYSGSPDIITARA</sequence>